<dbReference type="Gene3D" id="3.30.450.40">
    <property type="match status" value="1"/>
</dbReference>
<keyword evidence="3" id="KW-1185">Reference proteome</keyword>
<proteinExistence type="predicted"/>
<organism evidence="2 3">
    <name type="scientific">Vibrio tritonius</name>
    <dbReference type="NCBI Taxonomy" id="1435069"/>
    <lineage>
        <taxon>Bacteria</taxon>
        <taxon>Pseudomonadati</taxon>
        <taxon>Pseudomonadota</taxon>
        <taxon>Gammaproteobacteria</taxon>
        <taxon>Vibrionales</taxon>
        <taxon>Vibrionaceae</taxon>
        <taxon>Vibrio</taxon>
    </lineage>
</organism>
<evidence type="ECO:0000313" key="3">
    <source>
        <dbReference type="Proteomes" id="UP001199044"/>
    </source>
</evidence>
<feature type="coiled-coil region" evidence="1">
    <location>
        <begin position="45"/>
        <end position="72"/>
    </location>
</feature>
<dbReference type="PANTHER" id="PTHR38765:SF1">
    <property type="entry name" value="DUF484 DOMAIN-CONTAINING PROTEIN"/>
    <property type="match status" value="1"/>
</dbReference>
<comment type="caution">
    <text evidence="2">The sequence shown here is derived from an EMBL/GenBank/DDBJ whole genome shotgun (WGS) entry which is preliminary data.</text>
</comment>
<evidence type="ECO:0000313" key="2">
    <source>
        <dbReference type="EMBL" id="MCA2015423.1"/>
    </source>
</evidence>
<accession>A0ABS7YIB5</accession>
<dbReference type="Proteomes" id="UP001199044">
    <property type="component" value="Unassembled WGS sequence"/>
</dbReference>
<dbReference type="RefSeq" id="WP_225249779.1">
    <property type="nucleotide sequence ID" value="NZ_CP152307.1"/>
</dbReference>
<keyword evidence="1" id="KW-0175">Coiled coil</keyword>
<dbReference type="InterPro" id="IPR029016">
    <property type="entry name" value="GAF-like_dom_sf"/>
</dbReference>
<dbReference type="EMBL" id="JAIWIU010000026">
    <property type="protein sequence ID" value="MCA2015423.1"/>
    <property type="molecule type" value="Genomic_DNA"/>
</dbReference>
<dbReference type="PANTHER" id="PTHR38765">
    <property type="entry name" value="DUF484 DOMAIN-CONTAINING PROTEIN"/>
    <property type="match status" value="1"/>
</dbReference>
<protein>
    <submittedName>
        <fullName evidence="2">DUF484 family protein</fullName>
    </submittedName>
</protein>
<dbReference type="InterPro" id="IPR007435">
    <property type="entry name" value="DUF484"/>
</dbReference>
<evidence type="ECO:0000256" key="1">
    <source>
        <dbReference type="SAM" id="Coils"/>
    </source>
</evidence>
<dbReference type="Pfam" id="PF04340">
    <property type="entry name" value="DUF484"/>
    <property type="match status" value="1"/>
</dbReference>
<sequence>MSHPEADALTAQIVEDYLRDHPDFFVERPELVDRLSLPHQQMGSVSLVHIQLARQRQRIEELEEEITTLMSLAASNDKTFHEFMELQDKVLHCDSLVDVFAAVRQMARQLGLTVFIRLLEPVDSRYAISREHWQRFAINHFNGKDAYLGRLRKADRQLLFGDDDRAPELGSYVILPLAKQNPLGILAFASDDGGHYQPCMDTLFLRHLALVLSHVIDTLPWHNSDEERISQPSA</sequence>
<reference evidence="3" key="1">
    <citation type="submission" date="2023-07" db="EMBL/GenBank/DDBJ databases">
        <title>Molecular identification of indigenous halophilic bacteria isolated from red sea cost, biodegradation of synthetic dyes and assessment of degraded metabolite toxicity.</title>
        <authorList>
            <person name="Chaieb K."/>
            <person name="Altayb H.N."/>
        </authorList>
    </citation>
    <scope>NUCLEOTIDE SEQUENCE [LARGE SCALE GENOMIC DNA]</scope>
    <source>
        <strain evidence="3">K20</strain>
    </source>
</reference>
<gene>
    <name evidence="2" type="ORF">LDJ79_04815</name>
</gene>
<name>A0ABS7YIB5_9VIBR</name>